<sequence length="203" mass="23445">MKKNASEKLLEITRCKTVKENTCFEDILALLGERTYGIALLFFSLPSALPFSLIPGMTFIFSMPIFIFTIQMIFGRSTFWLPKIISQWHIPYKLVVKIICTTAPYLKKAEFFIKPRWSFMLCRPMQIMNGLLIFCLTFLLILPIPFNFIFATLLIIFSLGMIEKDGAIIILGYIATVLYVSFISWFIMVVIKAIMTWVSAWYG</sequence>
<keyword evidence="1" id="KW-1133">Transmembrane helix</keyword>
<feature type="transmembrane region" description="Helical" evidence="1">
    <location>
        <begin position="53"/>
        <end position="74"/>
    </location>
</feature>
<feature type="transmembrane region" description="Helical" evidence="1">
    <location>
        <begin position="168"/>
        <end position="191"/>
    </location>
</feature>
<dbReference type="EMBL" id="CP038254">
    <property type="protein sequence ID" value="QBR83562.1"/>
    <property type="molecule type" value="Genomic_DNA"/>
</dbReference>
<name>A0AAX1EFB7_9GAMM</name>
<dbReference type="InterPro" id="IPR010331">
    <property type="entry name" value="ExoD"/>
</dbReference>
<accession>A0AAX1EFB7</accession>
<keyword evidence="1" id="KW-0472">Membrane</keyword>
<protein>
    <submittedName>
        <fullName evidence="2">Exopolysaccharide biosynthesis protein</fullName>
    </submittedName>
</protein>
<feature type="transmembrane region" description="Helical" evidence="1">
    <location>
        <begin position="131"/>
        <end position="162"/>
    </location>
</feature>
<reference evidence="2 3" key="1">
    <citation type="submission" date="2019-03" db="EMBL/GenBank/DDBJ databases">
        <title>Diverse conjugative elements silence natural transformation in Legionella species.</title>
        <authorList>
            <person name="Durieux I."/>
            <person name="Ginevra C."/>
            <person name="Attaiech L."/>
            <person name="Picq K."/>
            <person name="Juan P.A."/>
            <person name="Jarraud S."/>
            <person name="Charpentier X."/>
        </authorList>
    </citation>
    <scope>NUCLEOTIDE SEQUENCE [LARGE SCALE GENOMIC DNA]</scope>
    <source>
        <strain evidence="2 3">HL-0427-4011</strain>
    </source>
</reference>
<keyword evidence="1" id="KW-0812">Transmembrane</keyword>
<dbReference type="Pfam" id="PF06055">
    <property type="entry name" value="ExoD"/>
    <property type="match status" value="1"/>
</dbReference>
<evidence type="ECO:0000313" key="2">
    <source>
        <dbReference type="EMBL" id="QBR83562.1"/>
    </source>
</evidence>
<organism evidence="2 3">
    <name type="scientific">Legionella israelensis</name>
    <dbReference type="NCBI Taxonomy" id="454"/>
    <lineage>
        <taxon>Bacteria</taxon>
        <taxon>Pseudomonadati</taxon>
        <taxon>Pseudomonadota</taxon>
        <taxon>Gammaproteobacteria</taxon>
        <taxon>Legionellales</taxon>
        <taxon>Legionellaceae</taxon>
        <taxon>Legionella</taxon>
    </lineage>
</organism>
<dbReference type="PANTHER" id="PTHR41795:SF1">
    <property type="entry name" value="EXOPOLYSACCHARIDE SYNTHESIS PROTEIN"/>
    <property type="match status" value="1"/>
</dbReference>
<gene>
    <name evidence="2" type="ORF">E3983_03820</name>
</gene>
<dbReference type="PANTHER" id="PTHR41795">
    <property type="entry name" value="EXOPOLYSACCHARIDE SYNTHESIS PROTEIN"/>
    <property type="match status" value="1"/>
</dbReference>
<dbReference type="AlphaFoldDB" id="A0AAX1EFB7"/>
<evidence type="ECO:0000313" key="3">
    <source>
        <dbReference type="Proteomes" id="UP000295517"/>
    </source>
</evidence>
<proteinExistence type="predicted"/>
<dbReference type="Proteomes" id="UP000295517">
    <property type="component" value="Chromosome"/>
</dbReference>
<dbReference type="PIRSF" id="PIRSF033239">
    <property type="entry name" value="ExoD"/>
    <property type="match status" value="1"/>
</dbReference>
<evidence type="ECO:0000256" key="1">
    <source>
        <dbReference type="SAM" id="Phobius"/>
    </source>
</evidence>
<dbReference type="RefSeq" id="WP_135059936.1">
    <property type="nucleotide sequence ID" value="NZ_CP038254.1"/>
</dbReference>